<dbReference type="GO" id="GO:0009306">
    <property type="term" value="P:protein secretion"/>
    <property type="evidence" value="ECO:0007669"/>
    <property type="project" value="InterPro"/>
</dbReference>
<protein>
    <submittedName>
        <fullName evidence="2">ESX-1 secretion-associated protein</fullName>
    </submittedName>
</protein>
<evidence type="ECO:0000313" key="3">
    <source>
        <dbReference type="Proteomes" id="UP000317982"/>
    </source>
</evidence>
<dbReference type="InParanoid" id="A0A545AMS4"/>
<sequence>MRSGRATAGGGRVVGVPGDGEDAFGVSPADVVRHARSIDDVAHGVDGARRAALTVELGRAAYGILCAELPTLFDPLQHGAVDAFRDAADALSRTADDLRNAADGYQVADQSSADLMPDG</sequence>
<dbReference type="OrthoDB" id="3402696at2"/>
<accession>A0A545AMS4</accession>
<gene>
    <name evidence="2" type="ORF">FL583_23400</name>
</gene>
<feature type="region of interest" description="Disordered" evidence="1">
    <location>
        <begin position="1"/>
        <end position="21"/>
    </location>
</feature>
<dbReference type="AlphaFoldDB" id="A0A545AMS4"/>
<evidence type="ECO:0000313" key="2">
    <source>
        <dbReference type="EMBL" id="TQS42639.1"/>
    </source>
</evidence>
<reference evidence="2 3" key="1">
    <citation type="submission" date="2019-07" db="EMBL/GenBank/DDBJ databases">
        <title>Cryptosporangium phraense sp. nov., isolated from plant litter.</title>
        <authorList>
            <person name="Suriyachadkun C."/>
        </authorList>
    </citation>
    <scope>NUCLEOTIDE SEQUENCE [LARGE SCALE GENOMIC DNA]</scope>
    <source>
        <strain evidence="2 3">A-T 5661</strain>
    </source>
</reference>
<keyword evidence="3" id="KW-1185">Reference proteome</keyword>
<comment type="caution">
    <text evidence="2">The sequence shown here is derived from an EMBL/GenBank/DDBJ whole genome shotgun (WGS) entry which is preliminary data.</text>
</comment>
<dbReference type="InterPro" id="IPR022536">
    <property type="entry name" value="EspC"/>
</dbReference>
<name>A0A545AMS4_9ACTN</name>
<organism evidence="2 3">
    <name type="scientific">Cryptosporangium phraense</name>
    <dbReference type="NCBI Taxonomy" id="2593070"/>
    <lineage>
        <taxon>Bacteria</taxon>
        <taxon>Bacillati</taxon>
        <taxon>Actinomycetota</taxon>
        <taxon>Actinomycetes</taxon>
        <taxon>Cryptosporangiales</taxon>
        <taxon>Cryptosporangiaceae</taxon>
        <taxon>Cryptosporangium</taxon>
    </lineage>
</organism>
<evidence type="ECO:0000256" key="1">
    <source>
        <dbReference type="SAM" id="MobiDB-lite"/>
    </source>
</evidence>
<proteinExistence type="predicted"/>
<dbReference type="EMBL" id="VIRS01000017">
    <property type="protein sequence ID" value="TQS42639.1"/>
    <property type="molecule type" value="Genomic_DNA"/>
</dbReference>
<dbReference type="Proteomes" id="UP000317982">
    <property type="component" value="Unassembled WGS sequence"/>
</dbReference>
<dbReference type="Pfam" id="PF10824">
    <property type="entry name" value="T7SS_ESX_EspC"/>
    <property type="match status" value="1"/>
</dbReference>